<dbReference type="OMA" id="NASWEHC"/>
<keyword evidence="5 10" id="KW-0274">FAD</keyword>
<dbReference type="FunCoup" id="R7UJX8">
    <property type="interactions" value="237"/>
</dbReference>
<dbReference type="SUPFAM" id="SSF69000">
    <property type="entry name" value="FAD-dependent thiol oxidase"/>
    <property type="match status" value="1"/>
</dbReference>
<evidence type="ECO:0000313" key="16">
    <source>
        <dbReference type="Proteomes" id="UP000014760"/>
    </source>
</evidence>
<evidence type="ECO:0000256" key="10">
    <source>
        <dbReference type="RuleBase" id="RU371123"/>
    </source>
</evidence>
<evidence type="ECO:0000259" key="12">
    <source>
        <dbReference type="PROSITE" id="PS51324"/>
    </source>
</evidence>
<dbReference type="Pfam" id="PF18108">
    <property type="entry name" value="QSOX_Trx1"/>
    <property type="match status" value="1"/>
</dbReference>
<gene>
    <name evidence="14" type="ORF">CAPTEDRAFT_218956</name>
</gene>
<sequence>MRMGMAGDVRVNGGFASCLLILLLFLSSEAVSDDDLFAPADGVTILSGNTSSSQRALSDRSHIWLVNFYSSWCGHCIRFAPLYKKLASAIKDWSGVVQLATLNCGARENLQTCTDYGITGYPTLRVLPAYSSKNATGDDYSGKREAVSSLENGIIQYLQKGESRLKQIPHLDPLSKLEDIWNDVGLHTKYTIVFFEEESSFLGRKVILDLSSRDDIVVRRMLENNAEKLGVKKFPSMYQINKSGTFDLLKSSISVHEQDLLSALSYSLRHEIAVKSSFSESSLEVLKGYIEVLSKYFPGSNNSTSVTFLHKLNSWLQAFKGDTLTSAMWLKGIQTLETEDAHIPETEVWVSCLGSKPGFRGYPCGMWLLFHTLTVRAADHSKDPAFKPKEVLTCMRSYIQEFFGCRECAKNFGKGAVYIEERVNTADDAILFLWRSHNKANFHLHGDETEDPAYPKIQFPSRESCPQCHLEKDGDEIKWDEGTVLTFLKTMFSHRMLRSAEKGVGLSGRIARLRDQELRTRVLASVNAGSMFSSLDVTSANSLNYCVAFSPVFEGFSLLTSLVMSYQ</sequence>
<comment type="catalytic activity">
    <reaction evidence="9 10">
        <text>2 R'C(R)SH + O2 = R'C(R)S-S(R)CR' + H2O2</text>
        <dbReference type="Rhea" id="RHEA:17357"/>
        <dbReference type="ChEBI" id="CHEBI:15379"/>
        <dbReference type="ChEBI" id="CHEBI:16240"/>
        <dbReference type="ChEBI" id="CHEBI:16520"/>
        <dbReference type="ChEBI" id="CHEBI:17412"/>
        <dbReference type="EC" id="1.8.3.2"/>
    </reaction>
</comment>
<organism evidence="14">
    <name type="scientific">Capitella teleta</name>
    <name type="common">Polychaete worm</name>
    <dbReference type="NCBI Taxonomy" id="283909"/>
    <lineage>
        <taxon>Eukaryota</taxon>
        <taxon>Metazoa</taxon>
        <taxon>Spiralia</taxon>
        <taxon>Lophotrochozoa</taxon>
        <taxon>Annelida</taxon>
        <taxon>Polychaeta</taxon>
        <taxon>Sedentaria</taxon>
        <taxon>Scolecida</taxon>
        <taxon>Capitellidae</taxon>
        <taxon>Capitella</taxon>
    </lineage>
</organism>
<dbReference type="PROSITE" id="PS51352">
    <property type="entry name" value="THIOREDOXIN_2"/>
    <property type="match status" value="1"/>
</dbReference>
<dbReference type="EC" id="1.8.3.2" evidence="10"/>
<name>R7UJX8_CAPTE</name>
<feature type="chain" id="PRO_5008788137" description="Sulfhydryl oxidase" evidence="11">
    <location>
        <begin position="31"/>
        <end position="567"/>
    </location>
</feature>
<evidence type="ECO:0000259" key="13">
    <source>
        <dbReference type="PROSITE" id="PS51352"/>
    </source>
</evidence>
<dbReference type="InterPro" id="IPR040986">
    <property type="entry name" value="QSOX_FAD-bd_dom"/>
</dbReference>
<dbReference type="GO" id="GO:0006457">
    <property type="term" value="P:protein folding"/>
    <property type="evidence" value="ECO:0007669"/>
    <property type="project" value="TreeGrafter"/>
</dbReference>
<evidence type="ECO:0000256" key="8">
    <source>
        <dbReference type="ARBA" id="ARBA00023180"/>
    </source>
</evidence>
<dbReference type="OrthoDB" id="59470at2759"/>
<comment type="function">
    <text evidence="10">Catalyzes the oxidation of sulfhydryl groups in peptide and protein thiols to disulfides with the reduction of oxygen to hydrogen peroxide.</text>
</comment>
<keyword evidence="8" id="KW-0325">Glycoprotein</keyword>
<comment type="similarity">
    <text evidence="2 10">Belongs to the quiescin-sulfhydryl oxidase (QSOX) family.</text>
</comment>
<dbReference type="GO" id="GO:0000139">
    <property type="term" value="C:Golgi membrane"/>
    <property type="evidence" value="ECO:0007669"/>
    <property type="project" value="TreeGrafter"/>
</dbReference>
<dbReference type="InterPro" id="IPR013766">
    <property type="entry name" value="Thioredoxin_domain"/>
</dbReference>
<reference evidence="16" key="1">
    <citation type="submission" date="2012-12" db="EMBL/GenBank/DDBJ databases">
        <authorList>
            <person name="Hellsten U."/>
            <person name="Grimwood J."/>
            <person name="Chapman J.A."/>
            <person name="Shapiro H."/>
            <person name="Aerts A."/>
            <person name="Otillar R.P."/>
            <person name="Terry A.Y."/>
            <person name="Boore J.L."/>
            <person name="Simakov O."/>
            <person name="Marletaz F."/>
            <person name="Cho S.-J."/>
            <person name="Edsinger-Gonzales E."/>
            <person name="Havlak P."/>
            <person name="Kuo D.-H."/>
            <person name="Larsson T."/>
            <person name="Lv J."/>
            <person name="Arendt D."/>
            <person name="Savage R."/>
            <person name="Osoegawa K."/>
            <person name="de Jong P."/>
            <person name="Lindberg D.R."/>
            <person name="Seaver E.C."/>
            <person name="Weisblat D.A."/>
            <person name="Putnam N.H."/>
            <person name="Grigoriev I.V."/>
            <person name="Rokhsar D.S."/>
        </authorList>
    </citation>
    <scope>NUCLEOTIDE SEQUENCE</scope>
    <source>
        <strain evidence="16">I ESC-2004</strain>
    </source>
</reference>
<proteinExistence type="inferred from homology"/>
<evidence type="ECO:0000256" key="9">
    <source>
        <dbReference type="ARBA" id="ARBA00048864"/>
    </source>
</evidence>
<dbReference type="Gene3D" id="1.20.120.1960">
    <property type="entry name" value="QSOX sulfhydryl oxidase domain"/>
    <property type="match status" value="1"/>
</dbReference>
<dbReference type="PROSITE" id="PS51324">
    <property type="entry name" value="ERV_ALR"/>
    <property type="match status" value="1"/>
</dbReference>
<dbReference type="InterPro" id="IPR039798">
    <property type="entry name" value="Sulfhydryl_oxidase"/>
</dbReference>
<dbReference type="AlphaFoldDB" id="R7UJX8"/>
<dbReference type="Gene3D" id="1.20.120.310">
    <property type="entry name" value="ERV/ALR sulfhydryl oxidase domain"/>
    <property type="match status" value="1"/>
</dbReference>
<dbReference type="InterPro" id="IPR042568">
    <property type="entry name" value="QSOX_FAD-bd_sf"/>
</dbReference>
<evidence type="ECO:0000256" key="1">
    <source>
        <dbReference type="ARBA" id="ARBA00001974"/>
    </source>
</evidence>
<dbReference type="InterPro" id="IPR036249">
    <property type="entry name" value="Thioredoxin-like_sf"/>
</dbReference>
<evidence type="ECO:0000256" key="6">
    <source>
        <dbReference type="ARBA" id="ARBA00023002"/>
    </source>
</evidence>
<dbReference type="GO" id="GO:0016971">
    <property type="term" value="F:flavin-dependent sulfhydryl oxidase activity"/>
    <property type="evidence" value="ECO:0007669"/>
    <property type="project" value="InterPro"/>
</dbReference>
<dbReference type="STRING" id="283909.R7UJX8"/>
<dbReference type="SUPFAM" id="SSF52833">
    <property type="entry name" value="Thioredoxin-like"/>
    <property type="match status" value="1"/>
</dbReference>
<keyword evidence="3 10" id="KW-0285">Flavoprotein</keyword>
<feature type="domain" description="Thioredoxin" evidence="13">
    <location>
        <begin position="32"/>
        <end position="160"/>
    </location>
</feature>
<dbReference type="InterPro" id="IPR036774">
    <property type="entry name" value="ERV/ALR_sulphydryl_oxid_sf"/>
</dbReference>
<dbReference type="GO" id="GO:0003756">
    <property type="term" value="F:protein disulfide isomerase activity"/>
    <property type="evidence" value="ECO:0007669"/>
    <property type="project" value="TreeGrafter"/>
</dbReference>
<keyword evidence="16" id="KW-1185">Reference proteome</keyword>
<dbReference type="EMBL" id="AMQN01008396">
    <property type="status" value="NOT_ANNOTATED_CDS"/>
    <property type="molecule type" value="Genomic_DNA"/>
</dbReference>
<protein>
    <recommendedName>
        <fullName evidence="10">Sulfhydryl oxidase</fullName>
        <ecNumber evidence="10">1.8.3.2</ecNumber>
    </recommendedName>
</protein>
<feature type="domain" description="ERV/ALR sulfhydryl oxidase" evidence="12">
    <location>
        <begin position="355"/>
        <end position="458"/>
    </location>
</feature>
<evidence type="ECO:0000256" key="11">
    <source>
        <dbReference type="SAM" id="SignalP"/>
    </source>
</evidence>
<feature type="signal peptide" evidence="11">
    <location>
        <begin position="1"/>
        <end position="30"/>
    </location>
</feature>
<dbReference type="EMBL" id="KB303021">
    <property type="protein sequence ID" value="ELU03567.1"/>
    <property type="molecule type" value="Genomic_DNA"/>
</dbReference>
<evidence type="ECO:0000313" key="14">
    <source>
        <dbReference type="EMBL" id="ELU03567.1"/>
    </source>
</evidence>
<keyword evidence="7" id="KW-1015">Disulfide bond</keyword>
<dbReference type="EnsemblMetazoa" id="CapteT218956">
    <property type="protein sequence ID" value="CapteP218956"/>
    <property type="gene ID" value="CapteG218956"/>
</dbReference>
<dbReference type="Gene3D" id="3.40.30.10">
    <property type="entry name" value="Glutaredoxin"/>
    <property type="match status" value="1"/>
</dbReference>
<evidence type="ECO:0000256" key="7">
    <source>
        <dbReference type="ARBA" id="ARBA00023157"/>
    </source>
</evidence>
<dbReference type="PANTHER" id="PTHR22897:SF8">
    <property type="entry name" value="SULFHYDRYL OXIDASE"/>
    <property type="match status" value="1"/>
</dbReference>
<dbReference type="Pfam" id="PF18371">
    <property type="entry name" value="FAD_SOX"/>
    <property type="match status" value="1"/>
</dbReference>
<reference evidence="15" key="3">
    <citation type="submission" date="2015-06" db="UniProtKB">
        <authorList>
            <consortium name="EnsemblMetazoa"/>
        </authorList>
    </citation>
    <scope>IDENTIFICATION</scope>
</reference>
<dbReference type="Pfam" id="PF00085">
    <property type="entry name" value="Thioredoxin"/>
    <property type="match status" value="1"/>
</dbReference>
<dbReference type="Proteomes" id="UP000014760">
    <property type="component" value="Unassembled WGS sequence"/>
</dbReference>
<dbReference type="Pfam" id="PF04777">
    <property type="entry name" value="Evr1_Alr"/>
    <property type="match status" value="1"/>
</dbReference>
<evidence type="ECO:0000256" key="5">
    <source>
        <dbReference type="ARBA" id="ARBA00022827"/>
    </source>
</evidence>
<comment type="cofactor">
    <cofactor evidence="1 10">
        <name>FAD</name>
        <dbReference type="ChEBI" id="CHEBI:57692"/>
    </cofactor>
</comment>
<reference evidence="14 16" key="2">
    <citation type="journal article" date="2013" name="Nature">
        <title>Insights into bilaterian evolution from three spiralian genomes.</title>
        <authorList>
            <person name="Simakov O."/>
            <person name="Marletaz F."/>
            <person name="Cho S.J."/>
            <person name="Edsinger-Gonzales E."/>
            <person name="Havlak P."/>
            <person name="Hellsten U."/>
            <person name="Kuo D.H."/>
            <person name="Larsson T."/>
            <person name="Lv J."/>
            <person name="Arendt D."/>
            <person name="Savage R."/>
            <person name="Osoegawa K."/>
            <person name="de Jong P."/>
            <person name="Grimwood J."/>
            <person name="Chapman J.A."/>
            <person name="Shapiro H."/>
            <person name="Aerts A."/>
            <person name="Otillar R.P."/>
            <person name="Terry A.Y."/>
            <person name="Boore J.L."/>
            <person name="Grigoriev I.V."/>
            <person name="Lindberg D.R."/>
            <person name="Seaver E.C."/>
            <person name="Weisblat D.A."/>
            <person name="Putnam N.H."/>
            <person name="Rokhsar D.S."/>
        </authorList>
    </citation>
    <scope>NUCLEOTIDE SEQUENCE</scope>
    <source>
        <strain evidence="14 16">I ESC-2004</strain>
    </source>
</reference>
<dbReference type="HOGENOM" id="CLU_020182_1_0_1"/>
<evidence type="ECO:0000256" key="4">
    <source>
        <dbReference type="ARBA" id="ARBA00022729"/>
    </source>
</evidence>
<dbReference type="PANTHER" id="PTHR22897">
    <property type="entry name" value="QUIESCIN Q6-RELATED SULFHYDRYL OXIDASE"/>
    <property type="match status" value="1"/>
</dbReference>
<accession>R7UJX8</accession>
<keyword evidence="4 11" id="KW-0732">Signal</keyword>
<evidence type="ECO:0000313" key="15">
    <source>
        <dbReference type="EnsemblMetazoa" id="CapteP218956"/>
    </source>
</evidence>
<dbReference type="GO" id="GO:0005615">
    <property type="term" value="C:extracellular space"/>
    <property type="evidence" value="ECO:0007669"/>
    <property type="project" value="TreeGrafter"/>
</dbReference>
<evidence type="ECO:0000256" key="2">
    <source>
        <dbReference type="ARBA" id="ARBA00006041"/>
    </source>
</evidence>
<dbReference type="InterPro" id="IPR041269">
    <property type="entry name" value="QSOX_Trx1"/>
</dbReference>
<evidence type="ECO:0000256" key="3">
    <source>
        <dbReference type="ARBA" id="ARBA00022630"/>
    </source>
</evidence>
<dbReference type="FunFam" id="1.20.120.310:FF:000001">
    <property type="entry name" value="Sulfhydryl oxidase"/>
    <property type="match status" value="1"/>
</dbReference>
<keyword evidence="6 10" id="KW-0560">Oxidoreductase</keyword>
<dbReference type="InterPro" id="IPR017905">
    <property type="entry name" value="ERV/ALR_sulphydryl_oxidase"/>
</dbReference>